<evidence type="ECO:0000256" key="1">
    <source>
        <dbReference type="SAM" id="Phobius"/>
    </source>
</evidence>
<keyword evidence="1" id="KW-0812">Transmembrane</keyword>
<proteinExistence type="predicted"/>
<keyword evidence="1" id="KW-1133">Transmembrane helix</keyword>
<gene>
    <name evidence="2" type="ORF">GCM10023335_62970</name>
</gene>
<dbReference type="EMBL" id="BAABKB010000030">
    <property type="protein sequence ID" value="GAA5026827.1"/>
    <property type="molecule type" value="Genomic_DNA"/>
</dbReference>
<evidence type="ECO:0000313" key="3">
    <source>
        <dbReference type="Proteomes" id="UP001501759"/>
    </source>
</evidence>
<evidence type="ECO:0008006" key="4">
    <source>
        <dbReference type="Google" id="ProtNLM"/>
    </source>
</evidence>
<comment type="caution">
    <text evidence="2">The sequence shown here is derived from an EMBL/GenBank/DDBJ whole genome shotgun (WGS) entry which is preliminary data.</text>
</comment>
<protein>
    <recommendedName>
        <fullName evidence="4">Bacterial Pleckstrin homology domain-containing protein</fullName>
    </recommendedName>
</protein>
<organism evidence="2 3">
    <name type="scientific">Streptomyces siamensis</name>
    <dbReference type="NCBI Taxonomy" id="1274986"/>
    <lineage>
        <taxon>Bacteria</taxon>
        <taxon>Bacillati</taxon>
        <taxon>Actinomycetota</taxon>
        <taxon>Actinomycetes</taxon>
        <taxon>Kitasatosporales</taxon>
        <taxon>Streptomycetaceae</taxon>
        <taxon>Streptomyces</taxon>
    </lineage>
</organism>
<feature type="transmembrane region" description="Helical" evidence="1">
    <location>
        <begin position="34"/>
        <end position="52"/>
    </location>
</feature>
<sequence>MLAVGTAMVLLGLPTLFSYLPVLFPAGRPRVFVPALMVAVGSTPAVCAVHLAPHPLREGHRVPRPRQRERAYRYEYGGFRLLAKSPARFYLVSYTSRWKDRRVVVPPDDRAAWLEIRGAEKTAVLRLWGR</sequence>
<dbReference type="Proteomes" id="UP001501759">
    <property type="component" value="Unassembled WGS sequence"/>
</dbReference>
<keyword evidence="1" id="KW-0472">Membrane</keyword>
<name>A0ABP9JD17_9ACTN</name>
<reference evidence="3" key="1">
    <citation type="journal article" date="2019" name="Int. J. Syst. Evol. Microbiol.">
        <title>The Global Catalogue of Microorganisms (GCM) 10K type strain sequencing project: providing services to taxonomists for standard genome sequencing and annotation.</title>
        <authorList>
            <consortium name="The Broad Institute Genomics Platform"/>
            <consortium name="The Broad Institute Genome Sequencing Center for Infectious Disease"/>
            <person name="Wu L."/>
            <person name="Ma J."/>
        </authorList>
    </citation>
    <scope>NUCLEOTIDE SEQUENCE [LARGE SCALE GENOMIC DNA]</scope>
    <source>
        <strain evidence="3">JCM 18409</strain>
    </source>
</reference>
<keyword evidence="3" id="KW-1185">Reference proteome</keyword>
<evidence type="ECO:0000313" key="2">
    <source>
        <dbReference type="EMBL" id="GAA5026827.1"/>
    </source>
</evidence>
<accession>A0ABP9JD17</accession>